<feature type="transmembrane region" description="Helical" evidence="1">
    <location>
        <begin position="127"/>
        <end position="148"/>
    </location>
</feature>
<dbReference type="GO" id="GO:0140359">
    <property type="term" value="F:ABC-type transporter activity"/>
    <property type="evidence" value="ECO:0007669"/>
    <property type="project" value="InterPro"/>
</dbReference>
<evidence type="ECO:0000256" key="1">
    <source>
        <dbReference type="SAM" id="Phobius"/>
    </source>
</evidence>
<keyword evidence="1" id="KW-1133">Transmembrane helix</keyword>
<dbReference type="Pfam" id="PF12730">
    <property type="entry name" value="ABC2_membrane_4"/>
    <property type="match status" value="1"/>
</dbReference>
<dbReference type="RefSeq" id="WP_048696045.1">
    <property type="nucleotide sequence ID" value="NZ_HG764815.1"/>
</dbReference>
<dbReference type="EMBL" id="CAJA01000503">
    <property type="protein sequence ID" value="CCH75501.1"/>
    <property type="molecule type" value="Genomic_DNA"/>
</dbReference>
<feature type="transmembrane region" description="Helical" evidence="1">
    <location>
        <begin position="155"/>
        <end position="180"/>
    </location>
</feature>
<proteinExistence type="predicted"/>
<gene>
    <name evidence="2" type="ORF">BN11_760002</name>
</gene>
<dbReference type="AlphaFoldDB" id="W6K2S4"/>
<evidence type="ECO:0000313" key="2">
    <source>
        <dbReference type="EMBL" id="CCH75501.1"/>
    </source>
</evidence>
<feature type="transmembrane region" description="Helical" evidence="1">
    <location>
        <begin position="200"/>
        <end position="222"/>
    </location>
</feature>
<dbReference type="GO" id="GO:0005886">
    <property type="term" value="C:plasma membrane"/>
    <property type="evidence" value="ECO:0007669"/>
    <property type="project" value="UniProtKB-SubCell"/>
</dbReference>
<dbReference type="Proteomes" id="UP000035763">
    <property type="component" value="Unassembled WGS sequence"/>
</dbReference>
<name>W6K2S4_9MICO</name>
<organism evidence="2 3">
    <name type="scientific">Nostocoides australiense Ben110</name>
    <dbReference type="NCBI Taxonomy" id="1193182"/>
    <lineage>
        <taxon>Bacteria</taxon>
        <taxon>Bacillati</taxon>
        <taxon>Actinomycetota</taxon>
        <taxon>Actinomycetes</taxon>
        <taxon>Micrococcales</taxon>
        <taxon>Intrasporangiaceae</taxon>
        <taxon>Nostocoides</taxon>
    </lineage>
</organism>
<feature type="transmembrane region" description="Helical" evidence="1">
    <location>
        <begin position="51"/>
        <end position="70"/>
    </location>
</feature>
<dbReference type="STRING" id="1193182.BN11_760002"/>
<sequence>MNPTIARLSAQALLGRRRGVVLLVIPALLIGLAVLLRVLTDADGGYDAVLTLGYTLALPLVALLAASAVLGPEIDDGSIVYLLAKPVSRHVIALSKFVVAWLATLALGALPLVVAGLIMDSGNPRRALAWGAAGAVAGTTYSALFLALAAVTRHAVVAGLLFVLMWEGLLGGLLTGIKWVSIGAWGRQVGYRFSARLDDAFLPLSYAVLAALVVTLGALWLTGDRLRSFTLRGDE</sequence>
<evidence type="ECO:0000313" key="3">
    <source>
        <dbReference type="Proteomes" id="UP000035763"/>
    </source>
</evidence>
<feature type="transmembrane region" description="Helical" evidence="1">
    <location>
        <begin position="91"/>
        <end position="115"/>
    </location>
</feature>
<accession>W6K2S4</accession>
<comment type="caution">
    <text evidence="2">The sequence shown here is derived from an EMBL/GenBank/DDBJ whole genome shotgun (WGS) entry which is preliminary data.</text>
</comment>
<feature type="transmembrane region" description="Helical" evidence="1">
    <location>
        <begin position="20"/>
        <end position="39"/>
    </location>
</feature>
<reference evidence="2 3" key="1">
    <citation type="journal article" date="2013" name="ISME J.">
        <title>A metabolic model for members of the genus Tetrasphaera involved in enhanced biological phosphorus removal.</title>
        <authorList>
            <person name="Kristiansen R."/>
            <person name="Nguyen H.T.T."/>
            <person name="Saunders A.M."/>
            <person name="Nielsen J.L."/>
            <person name="Wimmer R."/>
            <person name="Le V.Q."/>
            <person name="McIlroy S.J."/>
            <person name="Petrovski S."/>
            <person name="Seviour R.J."/>
            <person name="Calteau A."/>
            <person name="Nielsen K.L."/>
            <person name="Nielsen P.H."/>
        </authorList>
    </citation>
    <scope>NUCLEOTIDE SEQUENCE [LARGE SCALE GENOMIC DNA]</scope>
    <source>
        <strain evidence="2 3">Ben110</strain>
    </source>
</reference>
<keyword evidence="3" id="KW-1185">Reference proteome</keyword>
<keyword evidence="1" id="KW-0812">Transmembrane</keyword>
<keyword evidence="1" id="KW-0472">Membrane</keyword>
<dbReference type="OrthoDB" id="5146799at2"/>
<protein>
    <submittedName>
        <fullName evidence="2">Putative integral membrane protein</fullName>
    </submittedName>
</protein>